<dbReference type="Proteomes" id="UP000198893">
    <property type="component" value="Unassembled WGS sequence"/>
</dbReference>
<keyword evidence="8" id="KW-0139">CF(1)</keyword>
<dbReference type="InterPro" id="IPR024037">
    <property type="entry name" value="Alt_ATP_synth_F1_esu"/>
</dbReference>
<evidence type="ECO:0000256" key="2">
    <source>
        <dbReference type="ARBA" id="ARBA00004184"/>
    </source>
</evidence>
<accession>A0A1H8VYD4</accession>
<dbReference type="Gene3D" id="2.60.15.10">
    <property type="entry name" value="F0F1 ATP synthase delta/epsilon subunit, N-terminal"/>
    <property type="match status" value="1"/>
</dbReference>
<dbReference type="Pfam" id="PF02823">
    <property type="entry name" value="ATP-synt_DE_N"/>
    <property type="match status" value="1"/>
</dbReference>
<keyword evidence="5" id="KW-0375">Hydrogen ion transport</keyword>
<keyword evidence="7" id="KW-0472">Membrane</keyword>
<organism evidence="10 11">
    <name type="scientific">Salinihabitans flavidus</name>
    <dbReference type="NCBI Taxonomy" id="569882"/>
    <lineage>
        <taxon>Bacteria</taxon>
        <taxon>Pseudomonadati</taxon>
        <taxon>Pseudomonadota</taxon>
        <taxon>Alphaproteobacteria</taxon>
        <taxon>Rhodobacterales</taxon>
        <taxon>Roseobacteraceae</taxon>
        <taxon>Salinihabitans</taxon>
    </lineage>
</organism>
<keyword evidence="4" id="KW-0813">Transport</keyword>
<evidence type="ECO:0000256" key="3">
    <source>
        <dbReference type="ARBA" id="ARBA00005712"/>
    </source>
</evidence>
<protein>
    <submittedName>
        <fullName evidence="10">F-type H+-transporting ATPase subunit epsilon</fullName>
    </submittedName>
</protein>
<evidence type="ECO:0000256" key="7">
    <source>
        <dbReference type="ARBA" id="ARBA00023136"/>
    </source>
</evidence>
<dbReference type="GO" id="GO:0046933">
    <property type="term" value="F:proton-transporting ATP synthase activity, rotational mechanism"/>
    <property type="evidence" value="ECO:0007669"/>
    <property type="project" value="InterPro"/>
</dbReference>
<dbReference type="RefSeq" id="WP_093120517.1">
    <property type="nucleotide sequence ID" value="NZ_FODS01000037.1"/>
</dbReference>
<evidence type="ECO:0000256" key="4">
    <source>
        <dbReference type="ARBA" id="ARBA00022448"/>
    </source>
</evidence>
<keyword evidence="6" id="KW-0406">Ion transport</keyword>
<sequence>MELRIITPERVTRHDHVHRIVAEASDGVFGILPQHIDHVTQLVAGVLVFKTENGVEQFVGVNAGTLVKAGPTVMVAVRDVIISDDLGKLRDRVEAEFRRHTEQEREARSALARLEAHMIRRFRELQGAHQ</sequence>
<evidence type="ECO:0000256" key="1">
    <source>
        <dbReference type="ARBA" id="ARBA00003543"/>
    </source>
</evidence>
<comment type="function">
    <text evidence="1">Produces ATP from ADP in the presence of a proton gradient across the membrane.</text>
</comment>
<keyword evidence="11" id="KW-1185">Reference proteome</keyword>
<evidence type="ECO:0000313" key="10">
    <source>
        <dbReference type="EMBL" id="SEP20283.1"/>
    </source>
</evidence>
<name>A0A1H8VYD4_9RHOB</name>
<feature type="domain" description="ATP synthase F1 complex delta/epsilon subunit N-terminal" evidence="9">
    <location>
        <begin position="1"/>
        <end position="79"/>
    </location>
</feature>
<dbReference type="EMBL" id="FODS01000037">
    <property type="protein sequence ID" value="SEP20283.1"/>
    <property type="molecule type" value="Genomic_DNA"/>
</dbReference>
<dbReference type="CDD" id="cd12152">
    <property type="entry name" value="F1-ATPase_delta"/>
    <property type="match status" value="1"/>
</dbReference>
<gene>
    <name evidence="10" type="ORF">SAMN04490248_13712</name>
</gene>
<dbReference type="NCBIfam" id="NF004871">
    <property type="entry name" value="PRK06228.1"/>
    <property type="match status" value="1"/>
</dbReference>
<dbReference type="OrthoDB" id="272739at2"/>
<dbReference type="InterPro" id="IPR001469">
    <property type="entry name" value="ATP_synth_F1_dsu/esu"/>
</dbReference>
<dbReference type="AlphaFoldDB" id="A0A1H8VYD4"/>
<dbReference type="GO" id="GO:0045259">
    <property type="term" value="C:proton-transporting ATP synthase complex"/>
    <property type="evidence" value="ECO:0007669"/>
    <property type="project" value="UniProtKB-KW"/>
</dbReference>
<evidence type="ECO:0000256" key="6">
    <source>
        <dbReference type="ARBA" id="ARBA00023065"/>
    </source>
</evidence>
<dbReference type="NCBIfam" id="TIGR03166">
    <property type="entry name" value="alt_F1F0_F1_eps"/>
    <property type="match status" value="1"/>
</dbReference>
<dbReference type="GO" id="GO:0012505">
    <property type="term" value="C:endomembrane system"/>
    <property type="evidence" value="ECO:0007669"/>
    <property type="project" value="UniProtKB-SubCell"/>
</dbReference>
<comment type="similarity">
    <text evidence="3">Belongs to the ATPase epsilon chain family.</text>
</comment>
<dbReference type="InterPro" id="IPR020546">
    <property type="entry name" value="ATP_synth_F1_dsu/esu_N"/>
</dbReference>
<dbReference type="InterPro" id="IPR036771">
    <property type="entry name" value="ATPsynth_dsu/esu_N"/>
</dbReference>
<evidence type="ECO:0000313" key="11">
    <source>
        <dbReference type="Proteomes" id="UP000198893"/>
    </source>
</evidence>
<evidence type="ECO:0000259" key="9">
    <source>
        <dbReference type="Pfam" id="PF02823"/>
    </source>
</evidence>
<reference evidence="10 11" key="1">
    <citation type="submission" date="2016-10" db="EMBL/GenBank/DDBJ databases">
        <authorList>
            <person name="de Groot N.N."/>
        </authorList>
    </citation>
    <scope>NUCLEOTIDE SEQUENCE [LARGE SCALE GENOMIC DNA]</scope>
    <source>
        <strain evidence="10 11">DSM 27842</strain>
    </source>
</reference>
<proteinExistence type="inferred from homology"/>
<dbReference type="SUPFAM" id="SSF51344">
    <property type="entry name" value="Epsilon subunit of F1F0-ATP synthase N-terminal domain"/>
    <property type="match status" value="1"/>
</dbReference>
<evidence type="ECO:0000256" key="5">
    <source>
        <dbReference type="ARBA" id="ARBA00022781"/>
    </source>
</evidence>
<comment type="subcellular location">
    <subcellularLocation>
        <location evidence="2">Endomembrane system</location>
        <topology evidence="2">Peripheral membrane protein</topology>
    </subcellularLocation>
</comment>
<dbReference type="STRING" id="569882.SAMN04490248_13712"/>
<keyword evidence="8" id="KW-0066">ATP synthesis</keyword>
<evidence type="ECO:0000256" key="8">
    <source>
        <dbReference type="ARBA" id="ARBA00023196"/>
    </source>
</evidence>